<sequence length="361" mass="38152">MDDDVVPLLEQGFGGAAAEAVGRAGDEDVCHVPILDPAPPAVLDPSPGSVPGMSGSSSRGMRGAAALPETRLMPSDTTDPAPATDGRRRGSSRRSTVALVVGLALAVPALGMGALAWLIAPDPVVTTVVDAQGRETELDWSEHPGRFDLTADESLAGPSLEEGVAEGEEMVDEMKAALTERFSLTWVAPPAGRSDDDVAFPTDNGWGGPSLLEVVNLPTEQTSSVPRSWAEKEAAVAIIGEVAARHGWSEPWFDDERWPQPDADRLAQTGGTTLDEQVVVSGGIEGPTGQWLWFSFQDLSKDDAEGTFAEKSADVADAGWETDTITLSYGADGLLPESRRAEFERRAQQFAGQVLPEAHED</sequence>
<feature type="transmembrane region" description="Helical" evidence="2">
    <location>
        <begin position="97"/>
        <end position="120"/>
    </location>
</feature>
<gene>
    <name evidence="3" type="ORF">FFA01_18300</name>
</gene>
<proteinExistence type="predicted"/>
<keyword evidence="2" id="KW-1133">Transmembrane helix</keyword>
<evidence type="ECO:0000313" key="4">
    <source>
        <dbReference type="Proteomes" id="UP000321154"/>
    </source>
</evidence>
<name>A0ABQ0UTL0_9MICO</name>
<protein>
    <submittedName>
        <fullName evidence="3">Uncharacterized protein</fullName>
    </submittedName>
</protein>
<feature type="compositionally biased region" description="Low complexity" evidence="1">
    <location>
        <begin position="45"/>
        <end position="63"/>
    </location>
</feature>
<accession>A0ABQ0UTL0</accession>
<organism evidence="3 4">
    <name type="scientific">Frigoribacterium faeni</name>
    <dbReference type="NCBI Taxonomy" id="145483"/>
    <lineage>
        <taxon>Bacteria</taxon>
        <taxon>Bacillati</taxon>
        <taxon>Actinomycetota</taxon>
        <taxon>Actinomycetes</taxon>
        <taxon>Micrococcales</taxon>
        <taxon>Microbacteriaceae</taxon>
        <taxon>Frigoribacterium</taxon>
    </lineage>
</organism>
<dbReference type="Proteomes" id="UP000321154">
    <property type="component" value="Unassembled WGS sequence"/>
</dbReference>
<evidence type="ECO:0000256" key="1">
    <source>
        <dbReference type="SAM" id="MobiDB-lite"/>
    </source>
</evidence>
<keyword evidence="2" id="KW-0472">Membrane</keyword>
<dbReference type="EMBL" id="BJUV01000016">
    <property type="protein sequence ID" value="GEK83521.1"/>
    <property type="molecule type" value="Genomic_DNA"/>
</dbReference>
<evidence type="ECO:0000313" key="3">
    <source>
        <dbReference type="EMBL" id="GEK83521.1"/>
    </source>
</evidence>
<evidence type="ECO:0000256" key="2">
    <source>
        <dbReference type="SAM" id="Phobius"/>
    </source>
</evidence>
<reference evidence="3 4" key="1">
    <citation type="submission" date="2019-07" db="EMBL/GenBank/DDBJ databases">
        <title>Whole genome shotgun sequence of Frigoribacterium faeni NBRC 103066.</title>
        <authorList>
            <person name="Hosoyama A."/>
            <person name="Uohara A."/>
            <person name="Ohji S."/>
            <person name="Ichikawa N."/>
        </authorList>
    </citation>
    <scope>NUCLEOTIDE SEQUENCE [LARGE SCALE GENOMIC DNA]</scope>
    <source>
        <strain evidence="3 4">NBRC 103066</strain>
    </source>
</reference>
<keyword evidence="2" id="KW-0812">Transmembrane</keyword>
<comment type="caution">
    <text evidence="3">The sequence shown here is derived from an EMBL/GenBank/DDBJ whole genome shotgun (WGS) entry which is preliminary data.</text>
</comment>
<feature type="region of interest" description="Disordered" evidence="1">
    <location>
        <begin position="38"/>
        <end position="92"/>
    </location>
</feature>
<keyword evidence="4" id="KW-1185">Reference proteome</keyword>